<dbReference type="RefSeq" id="WP_116042974.1">
    <property type="nucleotide sequence ID" value="NZ_QUBQ01000001.1"/>
</dbReference>
<dbReference type="InterPro" id="IPR029767">
    <property type="entry name" value="WecB-like"/>
</dbReference>
<evidence type="ECO:0000313" key="6">
    <source>
        <dbReference type="EMBL" id="REK76201.1"/>
    </source>
</evidence>
<dbReference type="Proteomes" id="UP000261905">
    <property type="component" value="Unassembled WGS sequence"/>
</dbReference>
<gene>
    <name evidence="6" type="ORF">DX130_03845</name>
</gene>
<dbReference type="Gene3D" id="3.40.50.2000">
    <property type="entry name" value="Glycogen Phosphorylase B"/>
    <property type="match status" value="2"/>
</dbReference>
<evidence type="ECO:0000256" key="1">
    <source>
        <dbReference type="ARBA" id="ARBA00023235"/>
    </source>
</evidence>
<reference evidence="6 7" key="1">
    <citation type="submission" date="2018-08" db="EMBL/GenBank/DDBJ databases">
        <title>Paenibacillus sp. M4BSY-1, whole genome shotgun sequence.</title>
        <authorList>
            <person name="Tuo L."/>
        </authorList>
    </citation>
    <scope>NUCLEOTIDE SEQUENCE [LARGE SCALE GENOMIC DNA]</scope>
    <source>
        <strain evidence="6 7">M4BSY-1</strain>
    </source>
</reference>
<evidence type="ECO:0000313" key="7">
    <source>
        <dbReference type="Proteomes" id="UP000261905"/>
    </source>
</evidence>
<dbReference type="PANTHER" id="PTHR43174:SF2">
    <property type="entry name" value="UDP-N-ACETYLGLUCOSAMINE 2-EPIMERASE"/>
    <property type="match status" value="1"/>
</dbReference>
<dbReference type="PANTHER" id="PTHR43174">
    <property type="entry name" value="UDP-N-ACETYLGLUCOSAMINE 2-EPIMERASE"/>
    <property type="match status" value="1"/>
</dbReference>
<protein>
    <recommendedName>
        <fullName evidence="3">UDP-N-acetylglucosamine 2-epimerase (non-hydrolyzing)</fullName>
        <ecNumber evidence="3">5.1.3.14</ecNumber>
    </recommendedName>
</protein>
<proteinExistence type="inferred from homology"/>
<dbReference type="NCBIfam" id="TIGR00236">
    <property type="entry name" value="wecB"/>
    <property type="match status" value="1"/>
</dbReference>
<evidence type="ECO:0000256" key="2">
    <source>
        <dbReference type="ARBA" id="ARBA00038209"/>
    </source>
</evidence>
<dbReference type="GO" id="GO:0008761">
    <property type="term" value="F:UDP-N-acetylglucosamine 2-epimerase activity"/>
    <property type="evidence" value="ECO:0007669"/>
    <property type="project" value="UniProtKB-EC"/>
</dbReference>
<dbReference type="Pfam" id="PF02350">
    <property type="entry name" value="Epimerase_2"/>
    <property type="match status" value="1"/>
</dbReference>
<dbReference type="EMBL" id="QUBQ01000001">
    <property type="protein sequence ID" value="REK76201.1"/>
    <property type="molecule type" value="Genomic_DNA"/>
</dbReference>
<dbReference type="AlphaFoldDB" id="A0A371PJ11"/>
<dbReference type="CDD" id="cd03786">
    <property type="entry name" value="GTB_UDP-GlcNAc_2-Epimerase"/>
    <property type="match status" value="1"/>
</dbReference>
<comment type="similarity">
    <text evidence="2 4">Belongs to the UDP-N-acetylglucosamine 2-epimerase family.</text>
</comment>
<keyword evidence="7" id="KW-1185">Reference proteome</keyword>
<sequence length="386" mass="43660">MNANRKKIMVIFGTRPEATKMCPVVQELKKHSEWFDTKVILTGQHREQLHQALAHFDIQPDIDLNLMKESQSLAYLTSAAITGLDEVISEERPDLILIHGDTQTALCGGLVAFFHKIPVGHVEAGLRSHHKYSPWPEEINRRIIDVVTDFMFAPTSINQDNLIRDGYKEQHIYITGQTAVDAALLTNREHYVFNEDRLNHLVNQPGRIITLTAHRKEHYGAPMLQMFRAIRRIADEHPDTSVIYPVHLSPTVREAAYCILSGHDRIHLLDPIDYPDMIHLLSRSYLVLSDSGGLQEETPVFHKPLVLMRDTTERPEAVAANAVFLAGTEESAIHAVTTRLLTDKEFYHAMSHTVNPFGDGQASKRIVQIIARHFGFLSELPVPFGV</sequence>
<evidence type="ECO:0000259" key="5">
    <source>
        <dbReference type="Pfam" id="PF02350"/>
    </source>
</evidence>
<keyword evidence="1 4" id="KW-0413">Isomerase</keyword>
<name>A0A371PJ11_9BACL</name>
<dbReference type="OrthoDB" id="9803238at2"/>
<feature type="domain" description="UDP-N-acetylglucosamine 2-epimerase" evidence="5">
    <location>
        <begin position="28"/>
        <end position="370"/>
    </location>
</feature>
<evidence type="ECO:0000256" key="4">
    <source>
        <dbReference type="RuleBase" id="RU003513"/>
    </source>
</evidence>
<dbReference type="InterPro" id="IPR003331">
    <property type="entry name" value="UDP_GlcNAc_Epimerase_2_dom"/>
</dbReference>
<organism evidence="6 7">
    <name type="scientific">Paenibacillus paeoniae</name>
    <dbReference type="NCBI Taxonomy" id="2292705"/>
    <lineage>
        <taxon>Bacteria</taxon>
        <taxon>Bacillati</taxon>
        <taxon>Bacillota</taxon>
        <taxon>Bacilli</taxon>
        <taxon>Bacillales</taxon>
        <taxon>Paenibacillaceae</taxon>
        <taxon>Paenibacillus</taxon>
    </lineage>
</organism>
<comment type="caution">
    <text evidence="6">The sequence shown here is derived from an EMBL/GenBank/DDBJ whole genome shotgun (WGS) entry which is preliminary data.</text>
</comment>
<dbReference type="SUPFAM" id="SSF53756">
    <property type="entry name" value="UDP-Glycosyltransferase/glycogen phosphorylase"/>
    <property type="match status" value="1"/>
</dbReference>
<accession>A0A371PJ11</accession>
<evidence type="ECO:0000256" key="3">
    <source>
        <dbReference type="ARBA" id="ARBA00038858"/>
    </source>
</evidence>
<dbReference type="EC" id="5.1.3.14" evidence="3"/>